<dbReference type="InterPro" id="IPR018219">
    <property type="entry name" value="Tpx_CS"/>
</dbReference>
<evidence type="ECO:0000256" key="1">
    <source>
        <dbReference type="ARBA" id="ARBA00022559"/>
    </source>
</evidence>
<dbReference type="NCBIfam" id="NF001808">
    <property type="entry name" value="PRK00522.1"/>
    <property type="match status" value="1"/>
</dbReference>
<organism evidence="8 9">
    <name type="scientific">Heliobacterium mobile</name>
    <name type="common">Heliobacillus mobilis</name>
    <dbReference type="NCBI Taxonomy" id="28064"/>
    <lineage>
        <taxon>Bacteria</taxon>
        <taxon>Bacillati</taxon>
        <taxon>Bacillota</taxon>
        <taxon>Clostridia</taxon>
        <taxon>Eubacteriales</taxon>
        <taxon>Heliobacteriaceae</taxon>
        <taxon>Heliobacterium</taxon>
    </lineage>
</organism>
<dbReference type="InterPro" id="IPR050455">
    <property type="entry name" value="Tpx_Peroxidase_subfamily"/>
</dbReference>
<dbReference type="InterPro" id="IPR013766">
    <property type="entry name" value="Thioredoxin_domain"/>
</dbReference>
<dbReference type="Proteomes" id="UP000430670">
    <property type="component" value="Unassembled WGS sequence"/>
</dbReference>
<comment type="catalytic activity">
    <reaction evidence="6">
        <text>a hydroperoxide + [thioredoxin]-dithiol = an alcohol + [thioredoxin]-disulfide + H2O</text>
        <dbReference type="Rhea" id="RHEA:62620"/>
        <dbReference type="Rhea" id="RHEA-COMP:10698"/>
        <dbReference type="Rhea" id="RHEA-COMP:10700"/>
        <dbReference type="ChEBI" id="CHEBI:15377"/>
        <dbReference type="ChEBI" id="CHEBI:29950"/>
        <dbReference type="ChEBI" id="CHEBI:30879"/>
        <dbReference type="ChEBI" id="CHEBI:35924"/>
        <dbReference type="ChEBI" id="CHEBI:50058"/>
        <dbReference type="EC" id="1.11.1.24"/>
    </reaction>
</comment>
<dbReference type="InterPro" id="IPR036249">
    <property type="entry name" value="Thioredoxin-like_sf"/>
</dbReference>
<dbReference type="InterPro" id="IPR013740">
    <property type="entry name" value="Redoxin"/>
</dbReference>
<dbReference type="CDD" id="cd03014">
    <property type="entry name" value="PRX_Atyp2cys"/>
    <property type="match status" value="1"/>
</dbReference>
<dbReference type="PROSITE" id="PS01265">
    <property type="entry name" value="TPX"/>
    <property type="match status" value="1"/>
</dbReference>
<keyword evidence="5 6" id="KW-0676">Redox-active center</keyword>
<name>A0A6I3SJP6_HELMO</name>
<dbReference type="Pfam" id="PF08534">
    <property type="entry name" value="Redoxin"/>
    <property type="match status" value="1"/>
</dbReference>
<comment type="similarity">
    <text evidence="6">Belongs to the peroxiredoxin family. Tpx subfamily.</text>
</comment>
<keyword evidence="1 6" id="KW-0575">Peroxidase</keyword>
<dbReference type="SUPFAM" id="SSF52833">
    <property type="entry name" value="Thioredoxin-like"/>
    <property type="match status" value="1"/>
</dbReference>
<comment type="caution">
    <text evidence="8">The sequence shown here is derived from an EMBL/GenBank/DDBJ whole genome shotgun (WGS) entry which is preliminary data.</text>
</comment>
<keyword evidence="9" id="KW-1185">Reference proteome</keyword>
<evidence type="ECO:0000313" key="9">
    <source>
        <dbReference type="Proteomes" id="UP000430670"/>
    </source>
</evidence>
<evidence type="ECO:0000256" key="6">
    <source>
        <dbReference type="HAMAP-Rule" id="MF_00269"/>
    </source>
</evidence>
<dbReference type="PANTHER" id="PTHR43110">
    <property type="entry name" value="THIOL PEROXIDASE"/>
    <property type="match status" value="1"/>
</dbReference>
<keyword evidence="4" id="KW-1015">Disulfide bond</keyword>
<keyword evidence="2 6" id="KW-0049">Antioxidant</keyword>
<dbReference type="Gene3D" id="3.40.30.10">
    <property type="entry name" value="Glutaredoxin"/>
    <property type="match status" value="1"/>
</dbReference>
<dbReference type="HAMAP" id="MF_00269">
    <property type="entry name" value="Tpx"/>
    <property type="match status" value="1"/>
</dbReference>
<evidence type="ECO:0000313" key="8">
    <source>
        <dbReference type="EMBL" id="MTV49005.1"/>
    </source>
</evidence>
<evidence type="ECO:0000259" key="7">
    <source>
        <dbReference type="PROSITE" id="PS51352"/>
    </source>
</evidence>
<proteinExistence type="inferred from homology"/>
<reference evidence="8 9" key="1">
    <citation type="submission" date="2019-11" db="EMBL/GenBank/DDBJ databases">
        <title>Whole-genome sequence of a the green, strictly anaerobic photosynthetic bacterium Heliobacillus mobilis DSM 6151.</title>
        <authorList>
            <person name="Kyndt J.A."/>
            <person name="Meyer T.E."/>
        </authorList>
    </citation>
    <scope>NUCLEOTIDE SEQUENCE [LARGE SCALE GENOMIC DNA]</scope>
    <source>
        <strain evidence="8 9">DSM 6151</strain>
    </source>
</reference>
<dbReference type="AlphaFoldDB" id="A0A6I3SJP6"/>
<evidence type="ECO:0000256" key="3">
    <source>
        <dbReference type="ARBA" id="ARBA00023002"/>
    </source>
</evidence>
<accession>A0A6I3SJP6</accession>
<feature type="domain" description="Thioredoxin" evidence="7">
    <location>
        <begin position="22"/>
        <end position="172"/>
    </location>
</feature>
<evidence type="ECO:0000256" key="5">
    <source>
        <dbReference type="ARBA" id="ARBA00023284"/>
    </source>
</evidence>
<dbReference type="InterPro" id="IPR002065">
    <property type="entry name" value="TPX"/>
</dbReference>
<comment type="caution">
    <text evidence="6">Lacks conserved residue(s) required for the propagation of feature annotation.</text>
</comment>
<protein>
    <recommendedName>
        <fullName evidence="6">Thiol peroxidase</fullName>
        <shortName evidence="6">Tpx</shortName>
        <ecNumber evidence="6">1.11.1.24</ecNumber>
    </recommendedName>
    <alternativeName>
        <fullName evidence="6">Peroxiredoxin tpx</fullName>
        <shortName evidence="6">Prx</shortName>
    </alternativeName>
    <alternativeName>
        <fullName evidence="6">Thioredoxin peroxidase</fullName>
    </alternativeName>
    <alternativeName>
        <fullName evidence="6">Thioredoxin-dependent peroxiredoxin</fullName>
    </alternativeName>
</protein>
<dbReference type="EC" id="1.11.1.24" evidence="6"/>
<evidence type="ECO:0000256" key="2">
    <source>
        <dbReference type="ARBA" id="ARBA00022862"/>
    </source>
</evidence>
<sequence>MAERTGIITFQGNSLTLIGAEVKVGEKAPAFTATANDLSPKSLNDFAGKVKLISVVPSLDTPVCDLQTRRFNQEAADLGKDVVILTLSCDLPFAQARWCGAAGVEQVITLSDHKDVSFGQAYGVLIKELRLLSRAIFVVDKQDQVTYVEYVREITNEPDYNQALAAVKKSLG</sequence>
<keyword evidence="3 6" id="KW-0560">Oxidoreductase</keyword>
<dbReference type="EMBL" id="WNKU01000007">
    <property type="protein sequence ID" value="MTV49005.1"/>
    <property type="molecule type" value="Genomic_DNA"/>
</dbReference>
<evidence type="ECO:0000256" key="4">
    <source>
        <dbReference type="ARBA" id="ARBA00023157"/>
    </source>
</evidence>
<dbReference type="RefSeq" id="WP_155476096.1">
    <property type="nucleotide sequence ID" value="NZ_WNKU01000007.1"/>
</dbReference>
<dbReference type="PANTHER" id="PTHR43110:SF1">
    <property type="entry name" value="THIOL PEROXIDASE"/>
    <property type="match status" value="1"/>
</dbReference>
<feature type="active site" description="Cysteine sulfenic acid (-SOH) intermediate" evidence="6">
    <location>
        <position position="64"/>
    </location>
</feature>
<comment type="subunit">
    <text evidence="6">Homodimer.</text>
</comment>
<dbReference type="PROSITE" id="PS51352">
    <property type="entry name" value="THIOREDOXIN_2"/>
    <property type="match status" value="1"/>
</dbReference>
<comment type="function">
    <text evidence="6">Thiol-specific peroxidase that catalyzes the reduction of hydrogen peroxide and organic hydroperoxides to water and alcohols, respectively. Plays a role in cell protection against oxidative stress by detoxifying peroxides.</text>
</comment>
<dbReference type="GO" id="GO:0008379">
    <property type="term" value="F:thioredoxin peroxidase activity"/>
    <property type="evidence" value="ECO:0007669"/>
    <property type="project" value="UniProtKB-UniRule"/>
</dbReference>
<dbReference type="OrthoDB" id="9781543at2"/>
<gene>
    <name evidence="6" type="primary">tpx</name>
    <name evidence="8" type="ORF">GJ688_08430</name>
</gene>